<keyword evidence="2" id="KW-0812">Transmembrane</keyword>
<keyword evidence="2" id="KW-0472">Membrane</keyword>
<keyword evidence="2" id="KW-1133">Transmembrane helix</keyword>
<evidence type="ECO:0000256" key="2">
    <source>
        <dbReference type="SAM" id="Phobius"/>
    </source>
</evidence>
<protein>
    <recommendedName>
        <fullName evidence="3">DUF6535 domain-containing protein</fullName>
    </recommendedName>
</protein>
<feature type="compositionally biased region" description="Basic and acidic residues" evidence="1">
    <location>
        <begin position="602"/>
        <end position="611"/>
    </location>
</feature>
<feature type="transmembrane region" description="Helical" evidence="2">
    <location>
        <begin position="38"/>
        <end position="55"/>
    </location>
</feature>
<name>A0A0W0F185_MONRR</name>
<dbReference type="Pfam" id="PF20153">
    <property type="entry name" value="DUF6535"/>
    <property type="match status" value="2"/>
</dbReference>
<feature type="region of interest" description="Disordered" evidence="1">
    <location>
        <begin position="693"/>
        <end position="722"/>
    </location>
</feature>
<feature type="transmembrane region" description="Helical" evidence="2">
    <location>
        <begin position="749"/>
        <end position="772"/>
    </location>
</feature>
<feature type="transmembrane region" description="Helical" evidence="2">
    <location>
        <begin position="100"/>
        <end position="122"/>
    </location>
</feature>
<dbReference type="InterPro" id="IPR045338">
    <property type="entry name" value="DUF6535"/>
</dbReference>
<feature type="transmembrane region" description="Helical" evidence="2">
    <location>
        <begin position="909"/>
        <end position="938"/>
    </location>
</feature>
<feature type="transmembrane region" description="Helical" evidence="2">
    <location>
        <begin position="190"/>
        <end position="216"/>
    </location>
</feature>
<proteinExistence type="predicted"/>
<evidence type="ECO:0000313" key="5">
    <source>
        <dbReference type="Proteomes" id="UP000054988"/>
    </source>
</evidence>
<sequence length="1352" mass="154599">MASQPIRDAPQQSWEKTMSAVMSYDDGMVKNWKEDIDTLLVFAGLFSAVVTAFVIESYQWLSEDPADIMVTILTQVSMQLNASQPMPLERQEFEPDASSIRINCLWFLSLIFSLTSALFGLLCKQWLREQQRDPPTRTPAEALTLRQMRRDSFEKWGVSPFLSVLPILLELALLLFFAGILDLLWNRHPIPFALCFVAVVLSAGLYFVTTFLPAVVVPEGRQMHIPDSDLNKLSYQSICPYKSPQAWAVYCLLVRAHRALVKIPFVSSYIGRWSGGLGTRINESASDWSSFDLQVIRQLSSASPGSSVLNVYELRAFQWAFSTFQDSPSMLPHLQNVAMSTVLGDWWSTMWCDHPKWVVELWFRDRETFQESLGWYIINAPQPTLRDPALLHSERIGSLYRHRYWQTIANMTNVHNCLDLISSIELHQADLQELMDLHFVIPFTIIEKLWTHGDPNIRERSSRLLPYLEKAFSMPRESNERRRDCERLAFIAALTRHLKRTNFTSYVATSTRGQEFIHLVHNQIVSRRLYKTYEWDTTERQALMLAWSWVTQRITELGRRPLDYFSPIPGFSEEPTDEPTEPGTLYPSIDPNHPPGAEGENDVPRSDHGMNDDDQGGVPDLVERTVPSHDSYTPVTRQLHASYTPVTRQLHASYTPVTRQLIANMQALDMAMSTLEQPENGVSPLSAAQIPLPSSTAQSVRGDKPTLSRGAASMTTDATGKAEEKKLQQSWKDLTSAVMEHDEELVKNWIGNIDMVLLFAGLYSAVVTAFIIESYQWLSEDPADTTVALLTKISMQLNASQTQTIFPERPQFEPEASSIRINCFWFLSLILSLTSAFFGLLCKQWLQEHQRDPPTRTPAEALALRQLRRDSLEKWWVPSFLSALPTLLEVALLFFSVGILDLLWNRHPIPFAFCFVTVALGAVLYTFTTFLPTLVLFFRMPSPVAYQSVCPYKSPHAWAVYHLLIKTLRVLWRVPSIRSYILRWSRGLTNHVFEPASDWSSLDFDVIRQLSAELSNSFTFNVYELRAFQWACATFRDSPSMLPHLQNVLGTIHPSVPMSVVLGDRSLTIWGNIQKSDLELWFHDRQAFKKSLDWDVDAAPQPNLRDPILLHPEGIKLLSLVQGITSLTDTLEHGWVETIESHQADLQQLMNLRFVIPFTVIETLWTHHDPNIQKRSSRLLRFFGKAFDTPEGYNEKRHDGECLAFVYTLMRHLNHTDFTSYVATSIRGQEFIHFVHDQIISRRLLEPHRSWETDERRELMLAWSRVTRRVTEMGRWPTDYSSIISEFSEDPTDQLTDAIPFLSIDPYQIEDENGVPQSNHELNDNGQGGVPRLVTQGEQGDEVGGVGADERV</sequence>
<dbReference type="Proteomes" id="UP000054988">
    <property type="component" value="Unassembled WGS sequence"/>
</dbReference>
<evidence type="ECO:0000313" key="4">
    <source>
        <dbReference type="EMBL" id="KTB30090.1"/>
    </source>
</evidence>
<dbReference type="eggNOG" id="ENOG502SN69">
    <property type="taxonomic scope" value="Eukaryota"/>
</dbReference>
<evidence type="ECO:0000259" key="3">
    <source>
        <dbReference type="Pfam" id="PF20153"/>
    </source>
</evidence>
<evidence type="ECO:0000256" key="1">
    <source>
        <dbReference type="SAM" id="MobiDB-lite"/>
    </source>
</evidence>
<feature type="region of interest" description="Disordered" evidence="1">
    <location>
        <begin position="568"/>
        <end position="628"/>
    </location>
</feature>
<reference evidence="4 5" key="1">
    <citation type="submission" date="2015-12" db="EMBL/GenBank/DDBJ databases">
        <title>Draft genome sequence of Moniliophthora roreri, the causal agent of frosty pod rot of cacao.</title>
        <authorList>
            <person name="Aime M.C."/>
            <person name="Diaz-Valderrama J.R."/>
            <person name="Kijpornyongpan T."/>
            <person name="Phillips-Mora W."/>
        </authorList>
    </citation>
    <scope>NUCLEOTIDE SEQUENCE [LARGE SCALE GENOMIC DNA]</scope>
    <source>
        <strain evidence="4 5">MCA 2952</strain>
    </source>
</reference>
<feature type="transmembrane region" description="Helical" evidence="2">
    <location>
        <begin position="156"/>
        <end position="178"/>
    </location>
</feature>
<feature type="region of interest" description="Disordered" evidence="1">
    <location>
        <begin position="1310"/>
        <end position="1352"/>
    </location>
</feature>
<gene>
    <name evidence="4" type="ORF">WG66_17382</name>
</gene>
<feature type="compositionally biased region" description="Gly residues" evidence="1">
    <location>
        <begin position="1342"/>
        <end position="1352"/>
    </location>
</feature>
<feature type="domain" description="DUF6535" evidence="3">
    <location>
        <begin position="731"/>
        <end position="905"/>
    </location>
</feature>
<accession>A0A0W0F185</accession>
<feature type="transmembrane region" description="Helical" evidence="2">
    <location>
        <begin position="875"/>
        <end position="897"/>
    </location>
</feature>
<dbReference type="EMBL" id="LATX01002399">
    <property type="protein sequence ID" value="KTB30090.1"/>
    <property type="molecule type" value="Genomic_DNA"/>
</dbReference>
<comment type="caution">
    <text evidence="4">The sequence shown here is derived from an EMBL/GenBank/DDBJ whole genome shotgun (WGS) entry which is preliminary data.</text>
</comment>
<feature type="domain" description="DUF6535" evidence="3">
    <location>
        <begin position="14"/>
        <end position="186"/>
    </location>
</feature>
<organism evidence="4 5">
    <name type="scientific">Moniliophthora roreri</name>
    <name type="common">Frosty pod rot fungus</name>
    <name type="synonym">Monilia roreri</name>
    <dbReference type="NCBI Taxonomy" id="221103"/>
    <lineage>
        <taxon>Eukaryota</taxon>
        <taxon>Fungi</taxon>
        <taxon>Dikarya</taxon>
        <taxon>Basidiomycota</taxon>
        <taxon>Agaricomycotina</taxon>
        <taxon>Agaricomycetes</taxon>
        <taxon>Agaricomycetidae</taxon>
        <taxon>Agaricales</taxon>
        <taxon>Marasmiineae</taxon>
        <taxon>Marasmiaceae</taxon>
        <taxon>Moniliophthora</taxon>
    </lineage>
</organism>